<evidence type="ECO:0000256" key="15">
    <source>
        <dbReference type="ARBA" id="ARBA00032693"/>
    </source>
</evidence>
<comment type="similarity">
    <text evidence="4">Belongs to the SepSecS family.</text>
</comment>
<feature type="modified residue" description="N6-(pyridoxal phosphate)lysine" evidence="18">
    <location>
        <position position="250"/>
    </location>
</feature>
<evidence type="ECO:0000256" key="4">
    <source>
        <dbReference type="ARBA" id="ARBA00007037"/>
    </source>
</evidence>
<dbReference type="Gene3D" id="3.40.640.10">
    <property type="entry name" value="Type I PLP-dependent aspartate aminotransferase-like (Major domain)"/>
    <property type="match status" value="1"/>
</dbReference>
<feature type="site" description="May act as a substrate filter by repelling compounds with a negatively charged alpha-carboxylate" evidence="18">
    <location>
        <position position="51"/>
    </location>
</feature>
<evidence type="ECO:0000256" key="17">
    <source>
        <dbReference type="PIRSR" id="PIRSR017689-1"/>
    </source>
</evidence>
<evidence type="ECO:0000256" key="12">
    <source>
        <dbReference type="ARBA" id="ARBA00023266"/>
    </source>
</evidence>
<dbReference type="GO" id="GO:0001717">
    <property type="term" value="P:conversion of seryl-tRNAsec to selenocys-tRNAsec"/>
    <property type="evidence" value="ECO:0007669"/>
    <property type="project" value="InterPro"/>
</dbReference>
<feature type="binding site" evidence="17">
    <location>
        <position position="75"/>
    </location>
    <ligand>
        <name>pyridoxal 5'-phosphate</name>
        <dbReference type="ChEBI" id="CHEBI:597326"/>
    </ligand>
</feature>
<dbReference type="PANTHER" id="PTHR12944:SF2">
    <property type="entry name" value="O-PHOSPHOSERYL-TRNA(SEC) SELENIUM TRANSFERASE"/>
    <property type="match status" value="1"/>
</dbReference>
<evidence type="ECO:0000256" key="2">
    <source>
        <dbReference type="ARBA" id="ARBA00002552"/>
    </source>
</evidence>
<dbReference type="EMBL" id="GDID01003692">
    <property type="protein sequence ID" value="JAP92914.1"/>
    <property type="molecule type" value="Transcribed_RNA"/>
</dbReference>
<keyword evidence="9 18" id="KW-0694">RNA-binding</keyword>
<dbReference type="GO" id="GO:0001514">
    <property type="term" value="P:selenocysteine incorporation"/>
    <property type="evidence" value="ECO:0007669"/>
    <property type="project" value="TreeGrafter"/>
</dbReference>
<reference evidence="19" key="1">
    <citation type="submission" date="2015-07" db="EMBL/GenBank/DDBJ databases">
        <title>Adaptation to a free-living lifestyle via gene acquisitions in the diplomonad Trepomonas sp. PC1.</title>
        <authorList>
            <person name="Xu F."/>
            <person name="Jerlstrom-Hultqvist J."/>
            <person name="Kolisko M."/>
            <person name="Simpson A.G.B."/>
            <person name="Roger A.J."/>
            <person name="Svard S.G."/>
            <person name="Andersson J.O."/>
        </authorList>
    </citation>
    <scope>NUCLEOTIDE SEQUENCE</scope>
    <source>
        <strain evidence="19">PC1</strain>
    </source>
</reference>
<dbReference type="InterPro" id="IPR015421">
    <property type="entry name" value="PyrdxlP-dep_Trfase_major"/>
</dbReference>
<comment type="pathway">
    <text evidence="3">Aminoacyl-tRNA biosynthesis; selenocysteinyl-tRNA(Sec) biosynthesis; selenocysteinyl-tRNA(Sec) from L-seryl-tRNA(Sec) (archaeal/eukaryal route): step 2/2.</text>
</comment>
<dbReference type="AlphaFoldDB" id="A0A146KAD7"/>
<comment type="cofactor">
    <cofactor evidence="1 18">
        <name>pyridoxal 5'-phosphate</name>
        <dbReference type="ChEBI" id="CHEBI:597326"/>
    </cofactor>
</comment>
<dbReference type="SUPFAM" id="SSF53383">
    <property type="entry name" value="PLP-dependent transferases"/>
    <property type="match status" value="1"/>
</dbReference>
<evidence type="ECO:0000313" key="19">
    <source>
        <dbReference type="EMBL" id="JAP92914.1"/>
    </source>
</evidence>
<evidence type="ECO:0000256" key="8">
    <source>
        <dbReference type="ARBA" id="ARBA00022679"/>
    </source>
</evidence>
<dbReference type="UniPathway" id="UPA00906">
    <property type="reaction ID" value="UER00898"/>
</dbReference>
<dbReference type="InterPro" id="IPR015424">
    <property type="entry name" value="PyrdxlP-dep_Trfase"/>
</dbReference>
<evidence type="ECO:0000256" key="1">
    <source>
        <dbReference type="ARBA" id="ARBA00001933"/>
    </source>
</evidence>
<keyword evidence="11" id="KW-0648">Protein biosynthesis</keyword>
<dbReference type="NCBIfam" id="TIGR03531">
    <property type="entry name" value="selenium_SpcS"/>
    <property type="match status" value="1"/>
</dbReference>
<comment type="catalytic activity">
    <reaction evidence="16">
        <text>O-phospho-L-seryl-tRNA(Sec) + selenophosphate + H2O = L-selenocysteinyl-tRNA(Sec) + 2 phosphate</text>
        <dbReference type="Rhea" id="RHEA:25041"/>
        <dbReference type="Rhea" id="RHEA-COMP:9743"/>
        <dbReference type="Rhea" id="RHEA-COMP:9947"/>
        <dbReference type="ChEBI" id="CHEBI:15377"/>
        <dbReference type="ChEBI" id="CHEBI:16144"/>
        <dbReference type="ChEBI" id="CHEBI:43474"/>
        <dbReference type="ChEBI" id="CHEBI:78551"/>
        <dbReference type="ChEBI" id="CHEBI:78573"/>
        <dbReference type="EC" id="2.9.1.2"/>
    </reaction>
</comment>
<evidence type="ECO:0000256" key="16">
    <source>
        <dbReference type="ARBA" id="ARBA00048808"/>
    </source>
</evidence>
<feature type="binding site" evidence="17">
    <location>
        <position position="82"/>
    </location>
    <ligand>
        <name>substrate</name>
    </ligand>
</feature>
<feature type="binding site" evidence="17">
    <location>
        <position position="52"/>
    </location>
    <ligand>
        <name>pyridoxal 5'-phosphate</name>
        <dbReference type="ChEBI" id="CHEBI:597326"/>
    </ligand>
</feature>
<dbReference type="GO" id="GO:0098621">
    <property type="term" value="F:O-phosphoseryl-tRNA(Sec) selenium transferase activity"/>
    <property type="evidence" value="ECO:0007669"/>
    <property type="project" value="UniProtKB-EC"/>
</dbReference>
<evidence type="ECO:0000256" key="3">
    <source>
        <dbReference type="ARBA" id="ARBA00004822"/>
    </source>
</evidence>
<dbReference type="InterPro" id="IPR019872">
    <property type="entry name" value="Sec-tRNA_Se_transferase"/>
</dbReference>
<protein>
    <recommendedName>
        <fullName evidence="6">O-phosphoseryl-tRNA(Sec) selenium transferase</fullName>
        <ecNumber evidence="5">2.9.1.2</ecNumber>
    </recommendedName>
    <alternativeName>
        <fullName evidence="13">Selenocysteine synthase</fullName>
    </alternativeName>
    <alternativeName>
        <fullName evidence="14">Selenocysteinyl-tRNA(Sec) synthase</fullName>
    </alternativeName>
    <alternativeName>
        <fullName evidence="15">Sep-tRNA:Sec-tRNA synthase</fullName>
    </alternativeName>
</protein>
<dbReference type="GO" id="GO:0000049">
    <property type="term" value="F:tRNA binding"/>
    <property type="evidence" value="ECO:0007669"/>
    <property type="project" value="UniProtKB-KW"/>
</dbReference>
<accession>A0A146KAD7</accession>
<keyword evidence="7 18" id="KW-0820">tRNA-binding</keyword>
<keyword evidence="12" id="KW-0711">Selenium</keyword>
<evidence type="ECO:0000256" key="14">
    <source>
        <dbReference type="ARBA" id="ARBA00032048"/>
    </source>
</evidence>
<sequence>ERKNCFDRKVNSLFSSQQLPKDAFTDIETRLVLNQVALQDYNNFQIAGVGEREGRVLNNIVKETSFGFAHGIGRSGNLFDEQPKAPGSNQLHKLTLNLVKDALAISGFKTVKQVAVLPMATGMTMSFVLQALNLKKVLWLRCDQKSVPKGIELAASYVKVVDCVQNGQMMSIDISEVENELKAQQFDCLISTSSCFAPREPDQLKVLSKLCKQNKCKHIVNNAYGVQSRLIMEEINVCDDVTCVISSLDKNFLVPVGGAIIYSKHQVVEQIVAKYPGRASIGDIVRLFITLIQLGRKGFVDLLEKRYKVFDKLKRELNALTIPRNEISMYLPLSEKNQLWGQKLFHMGISGARVDKVGQLQNLCGVELKDFGVHGAGGIQGVIFAAGLGMEEHEVDELVKALKTM</sequence>
<feature type="binding site" evidence="17">
    <location>
        <position position="74"/>
    </location>
    <ligand>
        <name>substrate</name>
    </ligand>
</feature>
<dbReference type="EC" id="2.9.1.2" evidence="5"/>
<comment type="function">
    <text evidence="2">Converts O-phosphoseryl-tRNA(Sec) to selenocysteinyl-tRNA(Sec) required for selenoprotein biosynthesis.</text>
</comment>
<keyword evidence="10 18" id="KW-0663">Pyridoxal phosphate</keyword>
<evidence type="ECO:0000256" key="13">
    <source>
        <dbReference type="ARBA" id="ARBA00030669"/>
    </source>
</evidence>
<gene>
    <name evidence="19" type="ORF">TPC1_14989</name>
</gene>
<feature type="non-terminal residue" evidence="19">
    <location>
        <position position="1"/>
    </location>
</feature>
<evidence type="ECO:0000256" key="10">
    <source>
        <dbReference type="ARBA" id="ARBA00022898"/>
    </source>
</evidence>
<dbReference type="InterPro" id="IPR008829">
    <property type="entry name" value="SepSecS/SepCysS"/>
</dbReference>
<dbReference type="PANTHER" id="PTHR12944">
    <property type="entry name" value="SOLUBLE LIVER ANTIGEN/LIVER PANCREAS ANTIGEN"/>
    <property type="match status" value="1"/>
</dbReference>
<organism evidence="19">
    <name type="scientific">Trepomonas sp. PC1</name>
    <dbReference type="NCBI Taxonomy" id="1076344"/>
    <lineage>
        <taxon>Eukaryota</taxon>
        <taxon>Metamonada</taxon>
        <taxon>Diplomonadida</taxon>
        <taxon>Hexamitidae</taxon>
        <taxon>Hexamitinae</taxon>
        <taxon>Trepomonas</taxon>
    </lineage>
</organism>
<evidence type="ECO:0000256" key="6">
    <source>
        <dbReference type="ARBA" id="ARBA00021963"/>
    </source>
</evidence>
<name>A0A146KAD7_9EUKA</name>
<evidence type="ECO:0000256" key="9">
    <source>
        <dbReference type="ARBA" id="ARBA00022884"/>
    </source>
</evidence>
<evidence type="ECO:0000256" key="18">
    <source>
        <dbReference type="PIRSR" id="PIRSR017689-50"/>
    </source>
</evidence>
<keyword evidence="8 19" id="KW-0808">Transferase</keyword>
<evidence type="ECO:0000256" key="5">
    <source>
        <dbReference type="ARBA" id="ARBA00012464"/>
    </source>
</evidence>
<evidence type="ECO:0000256" key="7">
    <source>
        <dbReference type="ARBA" id="ARBA00022555"/>
    </source>
</evidence>
<feature type="binding site" evidence="17">
    <location>
        <position position="278"/>
    </location>
    <ligand>
        <name>substrate</name>
    </ligand>
</feature>
<dbReference type="Pfam" id="PF05889">
    <property type="entry name" value="SepSecS"/>
    <property type="match status" value="1"/>
</dbReference>
<proteinExistence type="inferred from homology"/>
<dbReference type="PIRSF" id="PIRSF017689">
    <property type="entry name" value="SepSecS"/>
    <property type="match status" value="1"/>
</dbReference>
<evidence type="ECO:0000256" key="11">
    <source>
        <dbReference type="ARBA" id="ARBA00022917"/>
    </source>
</evidence>